<proteinExistence type="predicted"/>
<keyword evidence="3" id="KW-1185">Reference proteome</keyword>
<dbReference type="EMBL" id="JAUPBM010000162">
    <property type="protein sequence ID" value="MDO7021233.1"/>
    <property type="molecule type" value="Genomic_DNA"/>
</dbReference>
<accession>A0ABT8YZC0</accession>
<dbReference type="PROSITE" id="PS51257">
    <property type="entry name" value="PROKAR_LIPOPROTEIN"/>
    <property type="match status" value="1"/>
</dbReference>
<reference evidence="2" key="1">
    <citation type="submission" date="2023-07" db="EMBL/GenBank/DDBJ databases">
        <title>Mucosal microbiota of week-old chicken and adult hens.</title>
        <authorList>
            <person name="Volf J."/>
            <person name="Karasova D."/>
            <person name="Crhanova M."/>
            <person name="Faldynova M."/>
            <person name="Prikrylova H."/>
            <person name="Zeman M."/>
            <person name="Babak V."/>
            <person name="Rajova J."/>
            <person name="Rychlik I."/>
        </authorList>
    </citation>
    <scope>NUCLEOTIDE SEQUENCE</scope>
    <source>
        <strain evidence="2">ET902</strain>
    </source>
</reference>
<feature type="compositionally biased region" description="Pro residues" evidence="1">
    <location>
        <begin position="48"/>
        <end position="58"/>
    </location>
</feature>
<gene>
    <name evidence="2" type="ORF">Q5M86_10660</name>
</gene>
<evidence type="ECO:0000313" key="2">
    <source>
        <dbReference type="EMBL" id="MDO7021233.1"/>
    </source>
</evidence>
<dbReference type="RefSeq" id="WP_304385419.1">
    <property type="nucleotide sequence ID" value="NZ_JAUPBL010000050.1"/>
</dbReference>
<feature type="region of interest" description="Disordered" evidence="1">
    <location>
        <begin position="35"/>
        <end position="62"/>
    </location>
</feature>
<name>A0ABT8YZC0_9SPIR</name>
<sequence length="572" mass="66995">MKKLFFLILLILVIIFSCKKVNILSPVHIPPPTAFPSESDEEASIPDYPNPSPLPLPPEETEEKPIEINPEIVQDGTVFGGFSKRFRYKNEWYVLAANEYKYDPDKKQLNRTGKGAVLKITDDGNTIIKIHSLSPNEDLSKVQYWTNLHSPKLIIDTDRVYIELTNRSYEVPYKDITFEIKPSNFKDTLYDTEYYYEVRTYRHSVSSDTLINWQDLKDIDKIYKLPETNYNNPNNWQGRIGCTRIEIVFFKDKLYAFNRWYSVYDLSPTGYRDPNDKIFTTSDGYYYVNDLNDSSLELKTWTTNQNPFGSRDGYDIKTDGKKLYVTGGVSNWYYYNAPYWKYGVKYFDKSYGIWSTEDGKNWVKETSSANYDAADYIGDEMIAMSSLPQTPPTPSEPSYTLLNGKYYRTLNLTYPIPPIKEIMDTVDKFETNFTITEEHIRKSGSYQLQVSDISPDKAQESDWISIVPNNDITSFIGWESGGGYLFTFNNKIVRLVDYDREFKLNTQYETALNLSEKYYALLIKAKTMEDYKKYDYYFLYYKSMSDMIKMIKDKGNDYFLPDKAYTHYTFEL</sequence>
<organism evidence="2 3">
    <name type="scientific">Brachyspira innocens</name>
    <dbReference type="NCBI Taxonomy" id="13264"/>
    <lineage>
        <taxon>Bacteria</taxon>
        <taxon>Pseudomonadati</taxon>
        <taxon>Spirochaetota</taxon>
        <taxon>Spirochaetia</taxon>
        <taxon>Brachyspirales</taxon>
        <taxon>Brachyspiraceae</taxon>
        <taxon>Brachyspira</taxon>
    </lineage>
</organism>
<evidence type="ECO:0000256" key="1">
    <source>
        <dbReference type="SAM" id="MobiDB-lite"/>
    </source>
</evidence>
<evidence type="ECO:0000313" key="3">
    <source>
        <dbReference type="Proteomes" id="UP001175147"/>
    </source>
</evidence>
<comment type="caution">
    <text evidence="2">The sequence shown here is derived from an EMBL/GenBank/DDBJ whole genome shotgun (WGS) entry which is preliminary data.</text>
</comment>
<dbReference type="Proteomes" id="UP001175147">
    <property type="component" value="Unassembled WGS sequence"/>
</dbReference>
<protein>
    <submittedName>
        <fullName evidence="2">Uncharacterized protein</fullName>
    </submittedName>
</protein>